<gene>
    <name evidence="7" type="ORF">C8E01_12137</name>
</gene>
<comment type="caution">
    <text evidence="7">The sequence shown here is derived from an EMBL/GenBank/DDBJ whole genome shotgun (WGS) entry which is preliminary data.</text>
</comment>
<evidence type="ECO:0000313" key="7">
    <source>
        <dbReference type="EMBL" id="PVY37346.1"/>
    </source>
</evidence>
<feature type="transmembrane region" description="Helical" evidence="5">
    <location>
        <begin position="12"/>
        <end position="32"/>
    </location>
</feature>
<evidence type="ECO:0000256" key="2">
    <source>
        <dbReference type="ARBA" id="ARBA00022692"/>
    </source>
</evidence>
<evidence type="ECO:0000256" key="4">
    <source>
        <dbReference type="ARBA" id="ARBA00023136"/>
    </source>
</evidence>
<name>A0A2U1ALQ6_9BACT</name>
<feature type="transmembrane region" description="Helical" evidence="5">
    <location>
        <begin position="73"/>
        <end position="98"/>
    </location>
</feature>
<reference evidence="7 8" key="1">
    <citation type="submission" date="2018-04" db="EMBL/GenBank/DDBJ databases">
        <title>Genomic Encyclopedia of Type Strains, Phase IV (KMG-IV): sequencing the most valuable type-strain genomes for metagenomic binning, comparative biology and taxonomic classification.</title>
        <authorList>
            <person name="Goeker M."/>
        </authorList>
    </citation>
    <scope>NUCLEOTIDE SEQUENCE [LARGE SCALE GENOMIC DNA]</scope>
    <source>
        <strain evidence="7 8">DSM 100231</strain>
    </source>
</reference>
<comment type="subcellular location">
    <subcellularLocation>
        <location evidence="1">Membrane</location>
        <topology evidence="1">Multi-pass membrane protein</topology>
    </subcellularLocation>
</comment>
<dbReference type="Pfam" id="PF13515">
    <property type="entry name" value="FUSC_2"/>
    <property type="match status" value="1"/>
</dbReference>
<feature type="domain" description="Integral membrane bound transporter" evidence="6">
    <location>
        <begin position="27"/>
        <end position="145"/>
    </location>
</feature>
<keyword evidence="4 5" id="KW-0472">Membrane</keyword>
<keyword evidence="2 5" id="KW-0812">Transmembrane</keyword>
<organism evidence="7 8">
    <name type="scientific">Pontibacter virosus</name>
    <dbReference type="NCBI Taxonomy" id="1765052"/>
    <lineage>
        <taxon>Bacteria</taxon>
        <taxon>Pseudomonadati</taxon>
        <taxon>Bacteroidota</taxon>
        <taxon>Cytophagia</taxon>
        <taxon>Cytophagales</taxon>
        <taxon>Hymenobacteraceae</taxon>
        <taxon>Pontibacter</taxon>
    </lineage>
</organism>
<accession>A0A2U1ALQ6</accession>
<protein>
    <submittedName>
        <fullName evidence="7">Fusaric acid resistance family protein</fullName>
    </submittedName>
</protein>
<evidence type="ECO:0000256" key="3">
    <source>
        <dbReference type="ARBA" id="ARBA00022989"/>
    </source>
</evidence>
<dbReference type="AlphaFoldDB" id="A0A2U1ALQ6"/>
<evidence type="ECO:0000259" key="6">
    <source>
        <dbReference type="Pfam" id="PF13515"/>
    </source>
</evidence>
<dbReference type="RefSeq" id="WP_116545267.1">
    <property type="nucleotide sequence ID" value="NZ_QEKI01000021.1"/>
</dbReference>
<dbReference type="Proteomes" id="UP000245466">
    <property type="component" value="Unassembled WGS sequence"/>
</dbReference>
<dbReference type="InterPro" id="IPR049453">
    <property type="entry name" value="Memb_transporter_dom"/>
</dbReference>
<dbReference type="EMBL" id="QEKI01000021">
    <property type="protein sequence ID" value="PVY37346.1"/>
    <property type="molecule type" value="Genomic_DNA"/>
</dbReference>
<keyword evidence="8" id="KW-1185">Reference proteome</keyword>
<evidence type="ECO:0000256" key="5">
    <source>
        <dbReference type="SAM" id="Phobius"/>
    </source>
</evidence>
<evidence type="ECO:0000256" key="1">
    <source>
        <dbReference type="ARBA" id="ARBA00004141"/>
    </source>
</evidence>
<dbReference type="OrthoDB" id="670056at2"/>
<evidence type="ECO:0000313" key="8">
    <source>
        <dbReference type="Proteomes" id="UP000245466"/>
    </source>
</evidence>
<sequence length="165" mass="18277">MANSRYSIDVDVVLYIIRCIIGFLIGYTLYLAFPQVEFFWTMLSILLVLSPEIRDSSMLTVERIKSNLIGSSVGLLCVWLPVPQVLMMVIGIAVSILVCHFFNLMDVARTAVVALVIVVTYEKEVITNLAGVERFLCVTLGCVIGYGVSAATSFLSDKLRRDQTS</sequence>
<dbReference type="GO" id="GO:0016020">
    <property type="term" value="C:membrane"/>
    <property type="evidence" value="ECO:0007669"/>
    <property type="project" value="UniProtKB-SubCell"/>
</dbReference>
<proteinExistence type="predicted"/>
<keyword evidence="3 5" id="KW-1133">Transmembrane helix</keyword>